<sequence length="111" mass="11907">MSRAFADVLRELSGGTIYEDLGTQLGEVVTGVLETGKVGELSLKLSIKPNGEGSVQVIPDIKQKVPKQAVGSTLFFATSSGSLLRNDPRQTEMPLREVKHEDRPVKDAANG</sequence>
<organism evidence="2 3">
    <name type="scientific">Devosia pacifica</name>
    <dbReference type="NCBI Taxonomy" id="1335967"/>
    <lineage>
        <taxon>Bacteria</taxon>
        <taxon>Pseudomonadati</taxon>
        <taxon>Pseudomonadota</taxon>
        <taxon>Alphaproteobacteria</taxon>
        <taxon>Hyphomicrobiales</taxon>
        <taxon>Devosiaceae</taxon>
        <taxon>Devosia</taxon>
    </lineage>
</organism>
<comment type="caution">
    <text evidence="2">The sequence shown here is derived from an EMBL/GenBank/DDBJ whole genome shotgun (WGS) entry which is preliminary data.</text>
</comment>
<reference evidence="2" key="2">
    <citation type="submission" date="2020-09" db="EMBL/GenBank/DDBJ databases">
        <authorList>
            <person name="Sun Q."/>
            <person name="Kim S."/>
        </authorList>
    </citation>
    <scope>NUCLEOTIDE SEQUENCE</scope>
    <source>
        <strain evidence="2">KCTC 32437</strain>
    </source>
</reference>
<gene>
    <name evidence="2" type="ORF">GCM10007989_07640</name>
</gene>
<dbReference type="Proteomes" id="UP000646579">
    <property type="component" value="Unassembled WGS sequence"/>
</dbReference>
<evidence type="ECO:0000313" key="2">
    <source>
        <dbReference type="EMBL" id="GHA15344.1"/>
    </source>
</evidence>
<name>A0A918RY04_9HYPH</name>
<feature type="region of interest" description="Disordered" evidence="1">
    <location>
        <begin position="83"/>
        <end position="111"/>
    </location>
</feature>
<feature type="compositionally biased region" description="Basic and acidic residues" evidence="1">
    <location>
        <begin position="86"/>
        <end position="111"/>
    </location>
</feature>
<evidence type="ECO:0000256" key="1">
    <source>
        <dbReference type="SAM" id="MobiDB-lite"/>
    </source>
</evidence>
<protein>
    <submittedName>
        <fullName evidence="2">Uncharacterized protein</fullName>
    </submittedName>
</protein>
<dbReference type="RefSeq" id="WP_189423580.1">
    <property type="nucleotide sequence ID" value="NZ_BMZE01000001.1"/>
</dbReference>
<dbReference type="AlphaFoldDB" id="A0A918RY04"/>
<evidence type="ECO:0000313" key="3">
    <source>
        <dbReference type="Proteomes" id="UP000646579"/>
    </source>
</evidence>
<dbReference type="EMBL" id="BMZE01000001">
    <property type="protein sequence ID" value="GHA15344.1"/>
    <property type="molecule type" value="Genomic_DNA"/>
</dbReference>
<proteinExistence type="predicted"/>
<keyword evidence="3" id="KW-1185">Reference proteome</keyword>
<accession>A0A918RY04</accession>
<reference evidence="2" key="1">
    <citation type="journal article" date="2014" name="Int. J. Syst. Evol. Microbiol.">
        <title>Complete genome sequence of Corynebacterium casei LMG S-19264T (=DSM 44701T), isolated from a smear-ripened cheese.</title>
        <authorList>
            <consortium name="US DOE Joint Genome Institute (JGI-PGF)"/>
            <person name="Walter F."/>
            <person name="Albersmeier A."/>
            <person name="Kalinowski J."/>
            <person name="Ruckert C."/>
        </authorList>
    </citation>
    <scope>NUCLEOTIDE SEQUENCE</scope>
    <source>
        <strain evidence="2">KCTC 32437</strain>
    </source>
</reference>